<comment type="caution">
    <text evidence="1">The sequence shown here is derived from an EMBL/GenBank/DDBJ whole genome shotgun (WGS) entry which is preliminary data.</text>
</comment>
<dbReference type="EMBL" id="BPLR01018064">
    <property type="protein sequence ID" value="GIY96583.1"/>
    <property type="molecule type" value="Genomic_DNA"/>
</dbReference>
<keyword evidence="2" id="KW-1185">Reference proteome</keyword>
<sequence length="164" mass="19072">MVRSVDVEMKNMLENVKHSELVSMDLRRATCLKICSAFVAERTNQICRALLERYSLVVPFFFFRLSFWLSVLCQYRRKEKAAQNGGWQTVEIQMSPDAFRFPGKKSSLGNLYPQGINNRTLVEFELNGSEEVLKEVCKVKTIHERCMATNEDLWPNLSGPYYFN</sequence>
<name>A0AAV4XPK7_CAEEX</name>
<dbReference type="Proteomes" id="UP001054945">
    <property type="component" value="Unassembled WGS sequence"/>
</dbReference>
<gene>
    <name evidence="1" type="ORF">CEXT_143431</name>
</gene>
<evidence type="ECO:0000313" key="2">
    <source>
        <dbReference type="Proteomes" id="UP001054945"/>
    </source>
</evidence>
<evidence type="ECO:0000313" key="1">
    <source>
        <dbReference type="EMBL" id="GIY96583.1"/>
    </source>
</evidence>
<dbReference type="AlphaFoldDB" id="A0AAV4XPK7"/>
<proteinExistence type="predicted"/>
<reference evidence="1 2" key="1">
    <citation type="submission" date="2021-06" db="EMBL/GenBank/DDBJ databases">
        <title>Caerostris extrusa draft genome.</title>
        <authorList>
            <person name="Kono N."/>
            <person name="Arakawa K."/>
        </authorList>
    </citation>
    <scope>NUCLEOTIDE SEQUENCE [LARGE SCALE GENOMIC DNA]</scope>
</reference>
<organism evidence="1 2">
    <name type="scientific">Caerostris extrusa</name>
    <name type="common">Bark spider</name>
    <name type="synonym">Caerostris bankana</name>
    <dbReference type="NCBI Taxonomy" id="172846"/>
    <lineage>
        <taxon>Eukaryota</taxon>
        <taxon>Metazoa</taxon>
        <taxon>Ecdysozoa</taxon>
        <taxon>Arthropoda</taxon>
        <taxon>Chelicerata</taxon>
        <taxon>Arachnida</taxon>
        <taxon>Araneae</taxon>
        <taxon>Araneomorphae</taxon>
        <taxon>Entelegynae</taxon>
        <taxon>Araneoidea</taxon>
        <taxon>Araneidae</taxon>
        <taxon>Caerostris</taxon>
    </lineage>
</organism>
<protein>
    <submittedName>
        <fullName evidence="1">Uncharacterized protein</fullName>
    </submittedName>
</protein>
<accession>A0AAV4XPK7</accession>